<evidence type="ECO:0000313" key="1">
    <source>
        <dbReference type="Proteomes" id="UP000887579"/>
    </source>
</evidence>
<organism evidence="1 2">
    <name type="scientific">Panagrolaimus sp. ES5</name>
    <dbReference type="NCBI Taxonomy" id="591445"/>
    <lineage>
        <taxon>Eukaryota</taxon>
        <taxon>Metazoa</taxon>
        <taxon>Ecdysozoa</taxon>
        <taxon>Nematoda</taxon>
        <taxon>Chromadorea</taxon>
        <taxon>Rhabditida</taxon>
        <taxon>Tylenchina</taxon>
        <taxon>Panagrolaimomorpha</taxon>
        <taxon>Panagrolaimoidea</taxon>
        <taxon>Panagrolaimidae</taxon>
        <taxon>Panagrolaimus</taxon>
    </lineage>
</organism>
<accession>A0AC34G0J9</accession>
<dbReference type="WBParaSite" id="ES5_v2.g23126.t1">
    <property type="protein sequence ID" value="ES5_v2.g23126.t1"/>
    <property type="gene ID" value="ES5_v2.g23126"/>
</dbReference>
<sequence length="349" mass="39697">MKAKKMFKFLYQCCAPKSSKLAETTSDDMIKYPFAAEWIISEYGLMAIQSLMSNNNGRLKSKEFTAIFSSGAKYYLTIYPNGNTEGNRGKTWILLNFELGNEKNVEAEWTFSINTANWSCKINYTFNGEDKEYGTTFCSVDELFDPNKKFIVDGNLTVKVEGILTIGKTESHLGTVENFCGLWNKGYEDFTVVVDKRKIKVHKIILAYHSRVFDAMFQSGMKESIENEVEIIDFSFDIVEKAVKLCYDFKLLSDLSNDESFLLLKFADKYNMAIIQDIIESSLCAKISVLNVCELANASIETNSLKLQNQCMNFLVNCLSAKQVVSNMELLDRDFQKNVFSKFCSLVSP</sequence>
<name>A0AC34G0J9_9BILA</name>
<reference evidence="2" key="1">
    <citation type="submission" date="2022-11" db="UniProtKB">
        <authorList>
            <consortium name="WormBaseParasite"/>
        </authorList>
    </citation>
    <scope>IDENTIFICATION</scope>
</reference>
<evidence type="ECO:0000313" key="2">
    <source>
        <dbReference type="WBParaSite" id="ES5_v2.g23126.t1"/>
    </source>
</evidence>
<proteinExistence type="predicted"/>
<protein>
    <submittedName>
        <fullName evidence="2">BTB domain-containing protein</fullName>
    </submittedName>
</protein>
<dbReference type="Proteomes" id="UP000887579">
    <property type="component" value="Unplaced"/>
</dbReference>